<evidence type="ECO:0000313" key="2">
    <source>
        <dbReference type="EMBL" id="CEK70439.1"/>
    </source>
</evidence>
<organism evidence="2">
    <name type="scientific">Arion vulgaris</name>
    <dbReference type="NCBI Taxonomy" id="1028688"/>
    <lineage>
        <taxon>Eukaryota</taxon>
        <taxon>Metazoa</taxon>
        <taxon>Spiralia</taxon>
        <taxon>Lophotrochozoa</taxon>
        <taxon>Mollusca</taxon>
        <taxon>Gastropoda</taxon>
        <taxon>Heterobranchia</taxon>
        <taxon>Euthyneura</taxon>
        <taxon>Panpulmonata</taxon>
        <taxon>Eupulmonata</taxon>
        <taxon>Stylommatophora</taxon>
        <taxon>Helicina</taxon>
        <taxon>Arionoidea</taxon>
        <taxon>Arionidae</taxon>
        <taxon>Arion</taxon>
    </lineage>
</organism>
<feature type="region of interest" description="Disordered" evidence="1">
    <location>
        <begin position="1"/>
        <end position="141"/>
    </location>
</feature>
<evidence type="ECO:0000256" key="1">
    <source>
        <dbReference type="SAM" id="MobiDB-lite"/>
    </source>
</evidence>
<proteinExistence type="predicted"/>
<reference evidence="2" key="1">
    <citation type="submission" date="2014-12" db="EMBL/GenBank/DDBJ databases">
        <title>Insight into the proteome of Arion vulgaris.</title>
        <authorList>
            <person name="Aradska J."/>
            <person name="Bulat T."/>
            <person name="Smidak R."/>
            <person name="Sarate P."/>
            <person name="Gangsoo J."/>
            <person name="Sialana F."/>
            <person name="Bilban M."/>
            <person name="Lubec G."/>
        </authorList>
    </citation>
    <scope>NUCLEOTIDE SEQUENCE</scope>
    <source>
        <tissue evidence="2">Skin</tissue>
    </source>
</reference>
<feature type="compositionally biased region" description="Basic and acidic residues" evidence="1">
    <location>
        <begin position="17"/>
        <end position="56"/>
    </location>
</feature>
<feature type="compositionally biased region" description="Polar residues" evidence="1">
    <location>
        <begin position="1"/>
        <end position="15"/>
    </location>
</feature>
<feature type="compositionally biased region" description="Basic and acidic residues" evidence="1">
    <location>
        <begin position="63"/>
        <end position="76"/>
    </location>
</feature>
<protein>
    <submittedName>
        <fullName evidence="2">Uncharacterized protein</fullName>
    </submittedName>
</protein>
<dbReference type="AlphaFoldDB" id="A0A0B6ZP89"/>
<name>A0A0B6ZP89_9EUPU</name>
<feature type="compositionally biased region" description="Basic and acidic residues" evidence="1">
    <location>
        <begin position="88"/>
        <end position="124"/>
    </location>
</feature>
<dbReference type="EMBL" id="HACG01023574">
    <property type="protein sequence ID" value="CEK70439.1"/>
    <property type="molecule type" value="Transcribed_RNA"/>
</dbReference>
<sequence>MAGHSQDFQHSNSRPWQPDRSRDRTDGGSRERADGGRGRDRMRDSGGDRQMPRRDPNFGTSRPVERSSDHYIDVPKKRNRSSSDSDDERLAEKRSRGTREKSDTGRFVEEPWKKDSSETRDRKPVPSASSRDGDRYRRDKY</sequence>
<accession>A0A0B6ZP89</accession>
<gene>
    <name evidence="2" type="primary">ORF74153</name>
</gene>
<feature type="compositionally biased region" description="Basic and acidic residues" evidence="1">
    <location>
        <begin position="131"/>
        <end position="141"/>
    </location>
</feature>